<organism evidence="1 2">
    <name type="scientific">Halomonas cibimaris</name>
    <dbReference type="NCBI Taxonomy" id="657012"/>
    <lineage>
        <taxon>Bacteria</taxon>
        <taxon>Pseudomonadati</taxon>
        <taxon>Pseudomonadota</taxon>
        <taxon>Gammaproteobacteria</taxon>
        <taxon>Oceanospirillales</taxon>
        <taxon>Halomonadaceae</taxon>
        <taxon>Halomonas</taxon>
    </lineage>
</organism>
<keyword evidence="2" id="KW-1185">Reference proteome</keyword>
<proteinExistence type="predicted"/>
<gene>
    <name evidence="1" type="ORF">GCM10022228_11370</name>
</gene>
<protein>
    <recommendedName>
        <fullName evidence="3">HipA-like C-terminal domain-containing protein</fullName>
    </recommendedName>
</protein>
<evidence type="ECO:0008006" key="3">
    <source>
        <dbReference type="Google" id="ProtNLM"/>
    </source>
</evidence>
<accession>A0ABP7LIS7</accession>
<evidence type="ECO:0000313" key="1">
    <source>
        <dbReference type="EMBL" id="GAA3902725.1"/>
    </source>
</evidence>
<reference evidence="2" key="1">
    <citation type="journal article" date="2019" name="Int. J. Syst. Evol. Microbiol.">
        <title>The Global Catalogue of Microorganisms (GCM) 10K type strain sequencing project: providing services to taxonomists for standard genome sequencing and annotation.</title>
        <authorList>
            <consortium name="The Broad Institute Genomics Platform"/>
            <consortium name="The Broad Institute Genome Sequencing Center for Infectious Disease"/>
            <person name="Wu L."/>
            <person name="Ma J."/>
        </authorList>
    </citation>
    <scope>NUCLEOTIDE SEQUENCE [LARGE SCALE GENOMIC DNA]</scope>
    <source>
        <strain evidence="2">JCM 16914</strain>
    </source>
</reference>
<sequence>MDALILNTDRHHENWAMLRKTVPRGQVQHWLAPSFDHASSLGRELTEFRLAKWQHEPWRVEWYAKRPHGGIFLKSEGRRGENPLHLAEVSYRRWPLYLAPWITRLQRLGCTPLLDIVERVPESCISELSRSFSKELLTYNCNRLRRLQ</sequence>
<dbReference type="EMBL" id="BAAAZT010000052">
    <property type="protein sequence ID" value="GAA3902725.1"/>
    <property type="molecule type" value="Genomic_DNA"/>
</dbReference>
<name>A0ABP7LIS7_9GAMM</name>
<evidence type="ECO:0000313" key="2">
    <source>
        <dbReference type="Proteomes" id="UP001500133"/>
    </source>
</evidence>
<comment type="caution">
    <text evidence="1">The sequence shown here is derived from an EMBL/GenBank/DDBJ whole genome shotgun (WGS) entry which is preliminary data.</text>
</comment>
<dbReference type="Proteomes" id="UP001500133">
    <property type="component" value="Unassembled WGS sequence"/>
</dbReference>
<dbReference type="Gene3D" id="1.10.1070.20">
    <property type="match status" value="1"/>
</dbReference>